<keyword evidence="2" id="KW-1185">Reference proteome</keyword>
<gene>
    <name evidence="1" type="ORF">MKP09_00460</name>
</gene>
<name>A0ABS9SDS4_9BACT</name>
<dbReference type="SUPFAM" id="SSF56112">
    <property type="entry name" value="Protein kinase-like (PK-like)"/>
    <property type="match status" value="1"/>
</dbReference>
<organism evidence="1 2">
    <name type="scientific">Niabella ginsengisoli</name>
    <dbReference type="NCBI Taxonomy" id="522298"/>
    <lineage>
        <taxon>Bacteria</taxon>
        <taxon>Pseudomonadati</taxon>
        <taxon>Bacteroidota</taxon>
        <taxon>Chitinophagia</taxon>
        <taxon>Chitinophagales</taxon>
        <taxon>Chitinophagaceae</taxon>
        <taxon>Niabella</taxon>
    </lineage>
</organism>
<protein>
    <submittedName>
        <fullName evidence="1">Uncharacterized protein</fullName>
    </submittedName>
</protein>
<proteinExistence type="predicted"/>
<dbReference type="RefSeq" id="WP_240825470.1">
    <property type="nucleotide sequence ID" value="NZ_JAKWBL010000001.1"/>
</dbReference>
<dbReference type="InterPro" id="IPR011009">
    <property type="entry name" value="Kinase-like_dom_sf"/>
</dbReference>
<reference evidence="1 2" key="1">
    <citation type="submission" date="2022-02" db="EMBL/GenBank/DDBJ databases">
        <authorList>
            <person name="Min J."/>
        </authorList>
    </citation>
    <scope>NUCLEOTIDE SEQUENCE [LARGE SCALE GENOMIC DNA]</scope>
    <source>
        <strain evidence="1 2">GR10-1</strain>
    </source>
</reference>
<sequence length="242" mass="28252">MKIFLYVCPMQEKIEAIENLYKSWSGSEPTSIDVLQQAGSERRYFRIWDNNGTSVIGTYGANVPENNSFLYFSEHFAAKNLPTANIYAVSEDRQYYLQEDFGDVSLINRLENEGYTPEVYNLYKQSLEQLARLQVEGDKGLDYSKCLTNSEFGKQAIMADLLYFKYYFLDALRKPYDKQKLIDDFEALSNYLTHTDYKFFMFRDFQSRNIQVKESVSPSSGGGWGGRSFYRLPRWNEWCASI</sequence>
<dbReference type="EMBL" id="JAKWBL010000001">
    <property type="protein sequence ID" value="MCH5596504.1"/>
    <property type="molecule type" value="Genomic_DNA"/>
</dbReference>
<comment type="caution">
    <text evidence="1">The sequence shown here is derived from an EMBL/GenBank/DDBJ whole genome shotgun (WGS) entry which is preliminary data.</text>
</comment>
<evidence type="ECO:0000313" key="1">
    <source>
        <dbReference type="EMBL" id="MCH5596504.1"/>
    </source>
</evidence>
<dbReference type="Proteomes" id="UP001202248">
    <property type="component" value="Unassembled WGS sequence"/>
</dbReference>
<evidence type="ECO:0000313" key="2">
    <source>
        <dbReference type="Proteomes" id="UP001202248"/>
    </source>
</evidence>
<dbReference type="Gene3D" id="3.90.1200.10">
    <property type="match status" value="1"/>
</dbReference>
<accession>A0ABS9SDS4</accession>
<dbReference type="Gene3D" id="3.30.200.20">
    <property type="entry name" value="Phosphorylase Kinase, domain 1"/>
    <property type="match status" value="1"/>
</dbReference>